<protein>
    <submittedName>
        <fullName evidence="2">Uncharacterized protein</fullName>
    </submittedName>
</protein>
<sequence>MTASVCTIRVLSLCRNIELVLDPHPPEESAQSDVAVRGGAQLLQQQKKVFEGYLACVGEEQSMIGGGGVEGGGCGGGVRDPQEAQSVGVWTGGRTRRRGELHSGRETDEH</sequence>
<evidence type="ECO:0000256" key="1">
    <source>
        <dbReference type="SAM" id="MobiDB-lite"/>
    </source>
</evidence>
<dbReference type="EMBL" id="JAAKFY010000003">
    <property type="protein sequence ID" value="KAF3859360.1"/>
    <property type="molecule type" value="Genomic_DNA"/>
</dbReference>
<dbReference type="Proteomes" id="UP000518266">
    <property type="component" value="Unassembled WGS sequence"/>
</dbReference>
<reference evidence="2 3" key="1">
    <citation type="submission" date="2020-03" db="EMBL/GenBank/DDBJ databases">
        <title>Dissostichus mawsoni Genome sequencing and assembly.</title>
        <authorList>
            <person name="Park H."/>
        </authorList>
    </citation>
    <scope>NUCLEOTIDE SEQUENCE [LARGE SCALE GENOMIC DNA]</scope>
    <source>
        <strain evidence="2">DM0001</strain>
        <tissue evidence="2">Muscle</tissue>
    </source>
</reference>
<feature type="compositionally biased region" description="Basic and acidic residues" evidence="1">
    <location>
        <begin position="98"/>
        <end position="110"/>
    </location>
</feature>
<keyword evidence="3" id="KW-1185">Reference proteome</keyword>
<dbReference type="AlphaFoldDB" id="A0A7J5ZCS6"/>
<gene>
    <name evidence="2" type="ORF">F7725_021759</name>
</gene>
<evidence type="ECO:0000313" key="2">
    <source>
        <dbReference type="EMBL" id="KAF3859360.1"/>
    </source>
</evidence>
<accession>A0A7J5ZCS6</accession>
<comment type="caution">
    <text evidence="2">The sequence shown here is derived from an EMBL/GenBank/DDBJ whole genome shotgun (WGS) entry which is preliminary data.</text>
</comment>
<evidence type="ECO:0000313" key="3">
    <source>
        <dbReference type="Proteomes" id="UP000518266"/>
    </source>
</evidence>
<proteinExistence type="predicted"/>
<feature type="region of interest" description="Disordered" evidence="1">
    <location>
        <begin position="74"/>
        <end position="110"/>
    </location>
</feature>
<name>A0A7J5ZCS6_DISMA</name>
<organism evidence="2 3">
    <name type="scientific">Dissostichus mawsoni</name>
    <name type="common">Antarctic cod</name>
    <dbReference type="NCBI Taxonomy" id="36200"/>
    <lineage>
        <taxon>Eukaryota</taxon>
        <taxon>Metazoa</taxon>
        <taxon>Chordata</taxon>
        <taxon>Craniata</taxon>
        <taxon>Vertebrata</taxon>
        <taxon>Euteleostomi</taxon>
        <taxon>Actinopterygii</taxon>
        <taxon>Neopterygii</taxon>
        <taxon>Teleostei</taxon>
        <taxon>Neoteleostei</taxon>
        <taxon>Acanthomorphata</taxon>
        <taxon>Eupercaria</taxon>
        <taxon>Perciformes</taxon>
        <taxon>Notothenioidei</taxon>
        <taxon>Nototheniidae</taxon>
        <taxon>Dissostichus</taxon>
    </lineage>
</organism>